<reference evidence="2" key="1">
    <citation type="submission" date="2021-01" db="EMBL/GenBank/DDBJ databases">
        <authorList>
            <person name="Kaushik A."/>
        </authorList>
    </citation>
    <scope>NUCLEOTIDE SEQUENCE</scope>
    <source>
        <strain evidence="2">AG1-1C</strain>
    </source>
</reference>
<keyword evidence="1" id="KW-0732">Signal</keyword>
<organism evidence="2 3">
    <name type="scientific">Rhizoctonia solani</name>
    <dbReference type="NCBI Taxonomy" id="456999"/>
    <lineage>
        <taxon>Eukaryota</taxon>
        <taxon>Fungi</taxon>
        <taxon>Dikarya</taxon>
        <taxon>Basidiomycota</taxon>
        <taxon>Agaricomycotina</taxon>
        <taxon>Agaricomycetes</taxon>
        <taxon>Cantharellales</taxon>
        <taxon>Ceratobasidiaceae</taxon>
        <taxon>Rhizoctonia</taxon>
    </lineage>
</organism>
<dbReference type="AlphaFoldDB" id="A0A8H2WQ58"/>
<evidence type="ECO:0000313" key="3">
    <source>
        <dbReference type="Proteomes" id="UP000663846"/>
    </source>
</evidence>
<protein>
    <submittedName>
        <fullName evidence="2">Uncharacterized protein</fullName>
    </submittedName>
</protein>
<proteinExistence type="predicted"/>
<dbReference type="Proteomes" id="UP000663846">
    <property type="component" value="Unassembled WGS sequence"/>
</dbReference>
<feature type="chain" id="PRO_5034712598" evidence="1">
    <location>
        <begin position="20"/>
        <end position="106"/>
    </location>
</feature>
<name>A0A8H2WQ58_9AGAM</name>
<evidence type="ECO:0000256" key="1">
    <source>
        <dbReference type="SAM" id="SignalP"/>
    </source>
</evidence>
<accession>A0A8H2WQ58</accession>
<dbReference type="EMBL" id="CAJMWS010000301">
    <property type="protein sequence ID" value="CAE6399063.1"/>
    <property type="molecule type" value="Genomic_DNA"/>
</dbReference>
<evidence type="ECO:0000313" key="2">
    <source>
        <dbReference type="EMBL" id="CAE6399063.1"/>
    </source>
</evidence>
<sequence length="106" mass="11113">MFYPRTALVVAALALSGLAAPLSPRQDQNQGQPVSVGVHANRSAPASEVFGTTSDKPNFTTLPTGLCIVPQFTSQAGIGQPQKVLIVQQALDLCPRAKRIVVSTSN</sequence>
<gene>
    <name evidence="2" type="ORF">RDB_LOCUS53188</name>
</gene>
<comment type="caution">
    <text evidence="2">The sequence shown here is derived from an EMBL/GenBank/DDBJ whole genome shotgun (WGS) entry which is preliminary data.</text>
</comment>
<feature type="signal peptide" evidence="1">
    <location>
        <begin position="1"/>
        <end position="19"/>
    </location>
</feature>